<evidence type="ECO:0000313" key="3">
    <source>
        <dbReference type="Proteomes" id="UP000094329"/>
    </source>
</evidence>
<dbReference type="EMBL" id="MDTU01000001">
    <property type="protein sequence ID" value="ODN42937.1"/>
    <property type="molecule type" value="Genomic_DNA"/>
</dbReference>
<sequence>MSYRKYLMKKSVTFVAGMASVMVSINAVAEISPGSNFSSLLMSPNQCSQGSCPSGAYFVQGGDADALYNLGTIIGGGQDKMGQPAPVGKTTEWSNSRYAILIGAGNYPMTEPFKIGYYTQVLGVGSNRGSVTVSPGINILNTANAQGQVAPQPGGSK</sequence>
<comment type="caution">
    <text evidence="2">The sequence shown here is derived from an EMBL/GenBank/DDBJ whole genome shotgun (WGS) entry which is preliminary data.</text>
</comment>
<feature type="chain" id="PRO_5045107384" evidence="1">
    <location>
        <begin position="30"/>
        <end position="157"/>
    </location>
</feature>
<feature type="signal peptide" evidence="1">
    <location>
        <begin position="1"/>
        <end position="29"/>
    </location>
</feature>
<name>A0ABX3A3W7_9GAMM</name>
<keyword evidence="1" id="KW-0732">Signal</keyword>
<dbReference type="RefSeq" id="WP_069312733.1">
    <property type="nucleotide sequence ID" value="NZ_MDTU01000001.1"/>
</dbReference>
<proteinExistence type="predicted"/>
<keyword evidence="3" id="KW-1185">Reference proteome</keyword>
<accession>A0ABX3A3W7</accession>
<reference evidence="2 3" key="1">
    <citation type="submission" date="2016-08" db="EMBL/GenBank/DDBJ databases">
        <title>Draft genome sequence of Candidatus Piscirickettsia litoralis, from seawater.</title>
        <authorList>
            <person name="Wan X."/>
            <person name="Lee A.J."/>
            <person name="Hou S."/>
            <person name="Donachie S.P."/>
        </authorList>
    </citation>
    <scope>NUCLEOTIDE SEQUENCE [LARGE SCALE GENOMIC DNA]</scope>
    <source>
        <strain evidence="2 3">Y2</strain>
    </source>
</reference>
<evidence type="ECO:0000313" key="2">
    <source>
        <dbReference type="EMBL" id="ODN42937.1"/>
    </source>
</evidence>
<gene>
    <name evidence="2" type="ORF">BGC07_08395</name>
</gene>
<dbReference type="Proteomes" id="UP000094329">
    <property type="component" value="Unassembled WGS sequence"/>
</dbReference>
<organism evidence="2 3">
    <name type="scientific">Piscirickettsia litoralis</name>
    <dbReference type="NCBI Taxonomy" id="1891921"/>
    <lineage>
        <taxon>Bacteria</taxon>
        <taxon>Pseudomonadati</taxon>
        <taxon>Pseudomonadota</taxon>
        <taxon>Gammaproteobacteria</taxon>
        <taxon>Thiotrichales</taxon>
        <taxon>Piscirickettsiaceae</taxon>
        <taxon>Piscirickettsia</taxon>
    </lineage>
</organism>
<evidence type="ECO:0000256" key="1">
    <source>
        <dbReference type="SAM" id="SignalP"/>
    </source>
</evidence>
<protein>
    <submittedName>
        <fullName evidence="2">Uncharacterized protein</fullName>
    </submittedName>
</protein>